<feature type="DNA-binding region" description="OmpR/PhoB-type" evidence="2">
    <location>
        <begin position="1"/>
        <end position="48"/>
    </location>
</feature>
<dbReference type="CDD" id="cd00383">
    <property type="entry name" value="trans_reg_C"/>
    <property type="match status" value="1"/>
</dbReference>
<evidence type="ECO:0000256" key="2">
    <source>
        <dbReference type="PROSITE-ProRule" id="PRU01091"/>
    </source>
</evidence>
<dbReference type="EMBL" id="LT853882">
    <property type="protein sequence ID" value="SMQ97870.1"/>
    <property type="molecule type" value="Genomic_DNA"/>
</dbReference>
<reference evidence="6 8" key="2">
    <citation type="submission" date="2017-05" db="EMBL/GenBank/DDBJ databases">
        <authorList>
            <person name="Song R."/>
            <person name="Chenine A.L."/>
            <person name="Ruprecht R.M."/>
        </authorList>
    </citation>
    <scope>NUCLEOTIDE SEQUENCE [LARGE SCALE GENOMIC DNA]</scope>
    <source>
        <strain evidence="6">PD5205</strain>
    </source>
</reference>
<accession>A0A1Y6H6L7</accession>
<evidence type="ECO:0000313" key="6">
    <source>
        <dbReference type="EMBL" id="SMR04664.1"/>
    </source>
</evidence>
<dbReference type="GO" id="GO:0003677">
    <property type="term" value="F:DNA binding"/>
    <property type="evidence" value="ECO:0007669"/>
    <property type="project" value="UniProtKB-UniRule"/>
</dbReference>
<proteinExistence type="predicted"/>
<dbReference type="Proteomes" id="UP000195953">
    <property type="component" value="Chromosome 1"/>
</dbReference>
<evidence type="ECO:0000313" key="5">
    <source>
        <dbReference type="EMBL" id="SMQ97870.1"/>
    </source>
</evidence>
<feature type="domain" description="OmpR/PhoB-type" evidence="4">
    <location>
        <begin position="1"/>
        <end position="48"/>
    </location>
</feature>
<feature type="region of interest" description="Disordered" evidence="3">
    <location>
        <begin position="90"/>
        <end position="120"/>
    </location>
</feature>
<keyword evidence="1 2" id="KW-0238">DNA-binding</keyword>
<dbReference type="InterPro" id="IPR001867">
    <property type="entry name" value="OmpR/PhoB-type_DNA-bd"/>
</dbReference>
<evidence type="ECO:0000259" key="4">
    <source>
        <dbReference type="PROSITE" id="PS51755"/>
    </source>
</evidence>
<reference evidence="5 7" key="1">
    <citation type="submission" date="2017-05" db="EMBL/GenBank/DDBJ databases">
        <authorList>
            <person name="Blom J."/>
        </authorList>
    </citation>
    <scope>NUCLEOTIDE SEQUENCE [LARGE SCALE GENOMIC DNA]</scope>
    <source>
        <strain evidence="5">PD885</strain>
    </source>
</reference>
<evidence type="ECO:0000256" key="1">
    <source>
        <dbReference type="ARBA" id="ARBA00023125"/>
    </source>
</evidence>
<dbReference type="EMBL" id="LT853885">
    <property type="protein sequence ID" value="SMR04664.1"/>
    <property type="molecule type" value="Genomic_DNA"/>
</dbReference>
<organism evidence="6 8">
    <name type="scientific">Xanthomonas fragariae</name>
    <dbReference type="NCBI Taxonomy" id="48664"/>
    <lineage>
        <taxon>Bacteria</taxon>
        <taxon>Pseudomonadati</taxon>
        <taxon>Pseudomonadota</taxon>
        <taxon>Gammaproteobacteria</taxon>
        <taxon>Lysobacterales</taxon>
        <taxon>Lysobacteraceae</taxon>
        <taxon>Xanthomonas</taxon>
    </lineage>
</organism>
<dbReference type="InterPro" id="IPR036388">
    <property type="entry name" value="WH-like_DNA-bd_sf"/>
</dbReference>
<protein>
    <submittedName>
        <fullName evidence="5">Transcriptional regulatory protein BaeR</fullName>
    </submittedName>
    <submittedName>
        <fullName evidence="6">Two-component system regulatory protein</fullName>
    </submittedName>
</protein>
<evidence type="ECO:0000313" key="8">
    <source>
        <dbReference type="Proteomes" id="UP000195953"/>
    </source>
</evidence>
<dbReference type="SUPFAM" id="SSF46894">
    <property type="entry name" value="C-terminal effector domain of the bipartite response regulators"/>
    <property type="match status" value="1"/>
</dbReference>
<dbReference type="GO" id="GO:0006355">
    <property type="term" value="P:regulation of DNA-templated transcription"/>
    <property type="evidence" value="ECO:0007669"/>
    <property type="project" value="InterPro"/>
</dbReference>
<dbReference type="PROSITE" id="PS51755">
    <property type="entry name" value="OMPR_PHOB"/>
    <property type="match status" value="1"/>
</dbReference>
<dbReference type="Gene3D" id="1.10.10.10">
    <property type="entry name" value="Winged helix-like DNA-binding domain superfamily/Winged helix DNA-binding domain"/>
    <property type="match status" value="1"/>
</dbReference>
<dbReference type="Proteomes" id="UP000195877">
    <property type="component" value="Chromosome 1"/>
</dbReference>
<sequence>MDRVYVDHRIVTNRTVDSHIKNLRCKLPDVGGEEWVRSVYGVGYRFEYLSEALPKTQQLHVNNAQRSHLQPPRRAGQRCLPWAYQREHEKPALASNAPSTIERMRPRRFTAATPQRPVSG</sequence>
<gene>
    <name evidence="5" type="primary">baeR</name>
    <name evidence="6" type="ORF">PD5205_03388</name>
    <name evidence="5" type="ORF">PD885_00602</name>
</gene>
<dbReference type="AlphaFoldDB" id="A0A1Y6H6L7"/>
<dbReference type="GO" id="GO:0000160">
    <property type="term" value="P:phosphorelay signal transduction system"/>
    <property type="evidence" value="ECO:0007669"/>
    <property type="project" value="InterPro"/>
</dbReference>
<evidence type="ECO:0000256" key="3">
    <source>
        <dbReference type="SAM" id="MobiDB-lite"/>
    </source>
</evidence>
<dbReference type="Pfam" id="PF00486">
    <property type="entry name" value="Trans_reg_C"/>
    <property type="match status" value="1"/>
</dbReference>
<name>A0A1Y6H6L7_9XANT</name>
<evidence type="ECO:0000313" key="7">
    <source>
        <dbReference type="Proteomes" id="UP000195877"/>
    </source>
</evidence>
<keyword evidence="7" id="KW-1185">Reference proteome</keyword>
<dbReference type="InterPro" id="IPR016032">
    <property type="entry name" value="Sig_transdc_resp-reg_C-effctor"/>
</dbReference>